<feature type="non-terminal residue" evidence="2">
    <location>
        <position position="1"/>
    </location>
</feature>
<dbReference type="Gene3D" id="3.40.50.1820">
    <property type="entry name" value="alpha/beta hydrolase"/>
    <property type="match status" value="1"/>
</dbReference>
<dbReference type="InterPro" id="IPR029058">
    <property type="entry name" value="AB_hydrolase_fold"/>
</dbReference>
<dbReference type="EMBL" id="SMKX01000136">
    <property type="protein sequence ID" value="TDD48852.1"/>
    <property type="molecule type" value="Genomic_DNA"/>
</dbReference>
<dbReference type="Proteomes" id="UP000295124">
    <property type="component" value="Unassembled WGS sequence"/>
</dbReference>
<name>A0A4R4YYN4_9ACTN</name>
<organism evidence="2 3">
    <name type="scientific">Kribbella antibiotica</name>
    <dbReference type="NCBI Taxonomy" id="190195"/>
    <lineage>
        <taxon>Bacteria</taxon>
        <taxon>Bacillati</taxon>
        <taxon>Actinomycetota</taxon>
        <taxon>Actinomycetes</taxon>
        <taxon>Propionibacteriales</taxon>
        <taxon>Kribbellaceae</taxon>
        <taxon>Kribbella</taxon>
    </lineage>
</organism>
<dbReference type="InterPro" id="IPR013094">
    <property type="entry name" value="AB_hydrolase_3"/>
</dbReference>
<accession>A0A4R4YYN4</accession>
<protein>
    <submittedName>
        <fullName evidence="2">Alpha/beta hydrolase</fullName>
    </submittedName>
</protein>
<keyword evidence="3" id="KW-1185">Reference proteome</keyword>
<gene>
    <name evidence="2" type="ORF">E1263_32870</name>
</gene>
<dbReference type="Pfam" id="PF07859">
    <property type="entry name" value="Abhydrolase_3"/>
    <property type="match status" value="1"/>
</dbReference>
<dbReference type="AlphaFoldDB" id="A0A4R4YYN4"/>
<dbReference type="GO" id="GO:0016787">
    <property type="term" value="F:hydrolase activity"/>
    <property type="evidence" value="ECO:0007669"/>
    <property type="project" value="UniProtKB-KW"/>
</dbReference>
<reference evidence="2 3" key="1">
    <citation type="submission" date="2019-03" db="EMBL/GenBank/DDBJ databases">
        <title>Draft genome sequences of novel Actinobacteria.</title>
        <authorList>
            <person name="Sahin N."/>
            <person name="Ay H."/>
            <person name="Saygin H."/>
        </authorList>
    </citation>
    <scope>NUCLEOTIDE SEQUENCE [LARGE SCALE GENOMIC DNA]</scope>
    <source>
        <strain evidence="2 3">JCM 13523</strain>
    </source>
</reference>
<dbReference type="SUPFAM" id="SSF53474">
    <property type="entry name" value="alpha/beta-Hydrolases"/>
    <property type="match status" value="1"/>
</dbReference>
<proteinExistence type="predicted"/>
<keyword evidence="2" id="KW-0378">Hydrolase</keyword>
<dbReference type="RefSeq" id="WP_165956825.1">
    <property type="nucleotide sequence ID" value="NZ_SMKX01000136.1"/>
</dbReference>
<comment type="caution">
    <text evidence="2">The sequence shown here is derived from an EMBL/GenBank/DDBJ whole genome shotgun (WGS) entry which is preliminary data.</text>
</comment>
<sequence>DLTGLPPTLITTAGFDPLRDEGIEYAEALAAAGVEVTHLNHVALPHGHYNLQTLPGATAQAMTALTTHLRSALH</sequence>
<evidence type="ECO:0000313" key="3">
    <source>
        <dbReference type="Proteomes" id="UP000295124"/>
    </source>
</evidence>
<feature type="domain" description="Alpha/beta hydrolase fold-3" evidence="1">
    <location>
        <begin position="1"/>
        <end position="48"/>
    </location>
</feature>
<evidence type="ECO:0000313" key="2">
    <source>
        <dbReference type="EMBL" id="TDD48852.1"/>
    </source>
</evidence>
<evidence type="ECO:0000259" key="1">
    <source>
        <dbReference type="Pfam" id="PF07859"/>
    </source>
</evidence>